<dbReference type="EMBL" id="AJWJ01000214">
    <property type="protein sequence ID" value="KAF2073296.1"/>
    <property type="molecule type" value="Genomic_DNA"/>
</dbReference>
<sequence>MVDTEKDLDKVGVHCNLKDCHLLDFLPFTCDGCRKLYCVEHKDYAEHSCPSPPVIKGGCTVTCDKCDTILPVPFGKDDTFVLRTHISQGCKKKPSINQHKCTFEGCSKSESIKILCPQCKNNFCLKHRFERDHKCKAPKQNVVMPKPLITPHLANMLDALRNSKPIKSK</sequence>
<protein>
    <recommendedName>
        <fullName evidence="5">AN1-type domain-containing protein</fullName>
    </recommendedName>
</protein>
<reference evidence="6" key="1">
    <citation type="submission" date="2020-01" db="EMBL/GenBank/DDBJ databases">
        <title>Development of genomics and gene disruption for Polysphondylium violaceum indicates a role for the polyketide synthase stlB in stalk morphogenesis.</title>
        <authorList>
            <person name="Narita B."/>
            <person name="Kawabe Y."/>
            <person name="Kin K."/>
            <person name="Saito T."/>
            <person name="Gibbs R."/>
            <person name="Kuspa A."/>
            <person name="Muzny D."/>
            <person name="Queller D."/>
            <person name="Richards S."/>
            <person name="Strassman J."/>
            <person name="Sucgang R."/>
            <person name="Worley K."/>
            <person name="Schaap P."/>
        </authorList>
    </citation>
    <scope>NUCLEOTIDE SEQUENCE</scope>
    <source>
        <strain evidence="6">QSvi11</strain>
    </source>
</reference>
<evidence type="ECO:0000259" key="5">
    <source>
        <dbReference type="PROSITE" id="PS51039"/>
    </source>
</evidence>
<keyword evidence="1" id="KW-0479">Metal-binding</keyword>
<dbReference type="PROSITE" id="PS51039">
    <property type="entry name" value="ZF_AN1"/>
    <property type="match status" value="2"/>
</dbReference>
<evidence type="ECO:0000313" key="7">
    <source>
        <dbReference type="Proteomes" id="UP000695562"/>
    </source>
</evidence>
<dbReference type="Proteomes" id="UP000695562">
    <property type="component" value="Unassembled WGS sequence"/>
</dbReference>
<dbReference type="Pfam" id="PF01428">
    <property type="entry name" value="zf-AN1"/>
    <property type="match status" value="2"/>
</dbReference>
<comment type="caution">
    <text evidence="6">The sequence shown here is derived from an EMBL/GenBank/DDBJ whole genome shotgun (WGS) entry which is preliminary data.</text>
</comment>
<keyword evidence="3" id="KW-0862">Zinc</keyword>
<feature type="domain" description="AN1-type" evidence="5">
    <location>
        <begin position="9"/>
        <end position="57"/>
    </location>
</feature>
<evidence type="ECO:0000256" key="1">
    <source>
        <dbReference type="ARBA" id="ARBA00022723"/>
    </source>
</evidence>
<dbReference type="GO" id="GO:0008270">
    <property type="term" value="F:zinc ion binding"/>
    <property type="evidence" value="ECO:0007669"/>
    <property type="project" value="UniProtKB-KW"/>
</dbReference>
<evidence type="ECO:0000256" key="3">
    <source>
        <dbReference type="ARBA" id="ARBA00022833"/>
    </source>
</evidence>
<dbReference type="Gene3D" id="4.10.1110.10">
    <property type="entry name" value="AN1-like Zinc finger"/>
    <property type="match status" value="2"/>
</dbReference>
<dbReference type="AlphaFoldDB" id="A0A8J4PTV4"/>
<evidence type="ECO:0000256" key="2">
    <source>
        <dbReference type="ARBA" id="ARBA00022771"/>
    </source>
</evidence>
<name>A0A8J4PTV4_9MYCE</name>
<keyword evidence="7" id="KW-1185">Reference proteome</keyword>
<evidence type="ECO:0000256" key="4">
    <source>
        <dbReference type="PROSITE-ProRule" id="PRU00449"/>
    </source>
</evidence>
<accession>A0A8J4PTV4</accession>
<dbReference type="InterPro" id="IPR000058">
    <property type="entry name" value="Znf_AN1"/>
</dbReference>
<gene>
    <name evidence="6" type="ORF">CYY_005395</name>
</gene>
<proteinExistence type="predicted"/>
<feature type="domain" description="AN1-type" evidence="5">
    <location>
        <begin position="95"/>
        <end position="143"/>
    </location>
</feature>
<organism evidence="6 7">
    <name type="scientific">Polysphondylium violaceum</name>
    <dbReference type="NCBI Taxonomy" id="133409"/>
    <lineage>
        <taxon>Eukaryota</taxon>
        <taxon>Amoebozoa</taxon>
        <taxon>Evosea</taxon>
        <taxon>Eumycetozoa</taxon>
        <taxon>Dictyostelia</taxon>
        <taxon>Dictyosteliales</taxon>
        <taxon>Dictyosteliaceae</taxon>
        <taxon>Polysphondylium</taxon>
    </lineage>
</organism>
<dbReference type="SMART" id="SM00154">
    <property type="entry name" value="ZnF_AN1"/>
    <property type="match status" value="2"/>
</dbReference>
<keyword evidence="2 4" id="KW-0863">Zinc-finger</keyword>
<dbReference type="SUPFAM" id="SSF118310">
    <property type="entry name" value="AN1-like Zinc finger"/>
    <property type="match status" value="2"/>
</dbReference>
<dbReference type="OrthoDB" id="431929at2759"/>
<dbReference type="GO" id="GO:0005737">
    <property type="term" value="C:cytoplasm"/>
    <property type="evidence" value="ECO:0007669"/>
    <property type="project" value="TreeGrafter"/>
</dbReference>
<dbReference type="PANTHER" id="PTHR14677">
    <property type="entry name" value="ARSENITE INDUCUBLE RNA ASSOCIATED PROTEIN AIP-1-RELATED"/>
    <property type="match status" value="1"/>
</dbReference>
<evidence type="ECO:0000313" key="6">
    <source>
        <dbReference type="EMBL" id="KAF2073296.1"/>
    </source>
</evidence>
<dbReference type="PANTHER" id="PTHR14677:SF41">
    <property type="entry name" value="AN1-TYPE ZINC FINGER PROTEIN"/>
    <property type="match status" value="1"/>
</dbReference>
<dbReference type="InterPro" id="IPR035896">
    <property type="entry name" value="AN1-like_Znf"/>
</dbReference>